<keyword evidence="1" id="KW-0723">Serine/threonine-protein kinase</keyword>
<sequence length="139" mass="15032">MNESSVRTVGWARSLPMGQGVKAARDWAQEHLTTLGWDETAPETVHAVLLTVSELVTNAHVHARSDAQLVMSWDTRCLHISVHDGSAALPTPREPSEERVGGRGMMLVDVLADTWEARPCPHGKTVTACFRAPEAAAAV</sequence>
<dbReference type="AlphaFoldDB" id="A0AB39LFI9"/>
<dbReference type="InterPro" id="IPR036890">
    <property type="entry name" value="HATPase_C_sf"/>
</dbReference>
<keyword evidence="1" id="KW-0808">Transferase</keyword>
<evidence type="ECO:0000313" key="3">
    <source>
        <dbReference type="EMBL" id="XDP92527.1"/>
    </source>
</evidence>
<dbReference type="SUPFAM" id="SSF55874">
    <property type="entry name" value="ATPase domain of HSP90 chaperone/DNA topoisomerase II/histidine kinase"/>
    <property type="match status" value="1"/>
</dbReference>
<dbReference type="Gene3D" id="3.30.565.10">
    <property type="entry name" value="Histidine kinase-like ATPase, C-terminal domain"/>
    <property type="match status" value="1"/>
</dbReference>
<dbReference type="Pfam" id="PF13581">
    <property type="entry name" value="HATPase_c_2"/>
    <property type="match status" value="1"/>
</dbReference>
<dbReference type="RefSeq" id="WP_369154483.1">
    <property type="nucleotide sequence ID" value="NZ_CP163429.1"/>
</dbReference>
<dbReference type="PANTHER" id="PTHR35526">
    <property type="entry name" value="ANTI-SIGMA-F FACTOR RSBW-RELATED"/>
    <property type="match status" value="1"/>
</dbReference>
<dbReference type="GO" id="GO:0005524">
    <property type="term" value="F:ATP binding"/>
    <property type="evidence" value="ECO:0007669"/>
    <property type="project" value="UniProtKB-KW"/>
</dbReference>
<proteinExistence type="predicted"/>
<dbReference type="CDD" id="cd16936">
    <property type="entry name" value="HATPase_RsbW-like"/>
    <property type="match status" value="1"/>
</dbReference>
<reference evidence="3" key="1">
    <citation type="submission" date="2024-07" db="EMBL/GenBank/DDBJ databases">
        <authorList>
            <person name="Yu S.T."/>
        </authorList>
    </citation>
    <scope>NUCLEOTIDE SEQUENCE</scope>
    <source>
        <strain evidence="3">R02</strain>
    </source>
</reference>
<organism evidence="3">
    <name type="scientific">Streptomyces sp. R02</name>
    <dbReference type="NCBI Taxonomy" id="3238623"/>
    <lineage>
        <taxon>Bacteria</taxon>
        <taxon>Bacillati</taxon>
        <taxon>Actinomycetota</taxon>
        <taxon>Actinomycetes</taxon>
        <taxon>Kitasatosporales</taxon>
        <taxon>Streptomycetaceae</taxon>
        <taxon>Streptomyces</taxon>
    </lineage>
</organism>
<gene>
    <name evidence="3" type="ORF">AB5J57_02945</name>
</gene>
<dbReference type="EMBL" id="CP163429">
    <property type="protein sequence ID" value="XDP92527.1"/>
    <property type="molecule type" value="Genomic_DNA"/>
</dbReference>
<name>A0AB39LFI9_9ACTN</name>
<accession>A0AB39LFI9</accession>
<dbReference type="InterPro" id="IPR050267">
    <property type="entry name" value="Anti-sigma-factor_SerPK"/>
</dbReference>
<keyword evidence="3" id="KW-0547">Nucleotide-binding</keyword>
<keyword evidence="3" id="KW-0067">ATP-binding</keyword>
<evidence type="ECO:0000256" key="1">
    <source>
        <dbReference type="ARBA" id="ARBA00022527"/>
    </source>
</evidence>
<keyword evidence="1" id="KW-0418">Kinase</keyword>
<dbReference type="PANTHER" id="PTHR35526:SF3">
    <property type="entry name" value="ANTI-SIGMA-F FACTOR RSBW"/>
    <property type="match status" value="1"/>
</dbReference>
<feature type="domain" description="Histidine kinase/HSP90-like ATPase" evidence="2">
    <location>
        <begin position="21"/>
        <end position="129"/>
    </location>
</feature>
<evidence type="ECO:0000259" key="2">
    <source>
        <dbReference type="Pfam" id="PF13581"/>
    </source>
</evidence>
<dbReference type="InterPro" id="IPR003594">
    <property type="entry name" value="HATPase_dom"/>
</dbReference>
<protein>
    <submittedName>
        <fullName evidence="3">ATP-binding protein</fullName>
    </submittedName>
</protein>
<dbReference type="GO" id="GO:0004674">
    <property type="term" value="F:protein serine/threonine kinase activity"/>
    <property type="evidence" value="ECO:0007669"/>
    <property type="project" value="UniProtKB-KW"/>
</dbReference>